<keyword evidence="4" id="KW-1185">Reference proteome</keyword>
<dbReference type="InterPro" id="IPR027417">
    <property type="entry name" value="P-loop_NTPase"/>
</dbReference>
<sequence length="349" mass="40560">MREVADQIEDVVDEYLYRLTERRCRERGFASSLRKARDFVRFLKPRHDIASEIRDIKQSLREIKERGVSYGLRHFEQGSSGTATNVDASRVDPRLGSLFIEEDELVGIDSISEEVITSLVEGPSTRSVISFVGEGGIGKTTLAKKVFNDEEVRQKFECFAWITVSQSYNMEKVLKSTTKQIYQAKEEPDGTIEQLIELLRNYMEEKRYVVVFDDIWKVDFWEVIKYALPSKKARIIITTRNTSVANDVKETPSDHVIVLKPWSMELAWELFWRKTFCFEFEGCCPKELEQLSRKIVSKCQGLPLAIAAVAGLLSKKEKTQLEWQRVLDNLNYEFEKNIPNFHEFQKFIL</sequence>
<feature type="domain" description="NB-ARC" evidence="2">
    <location>
        <begin position="112"/>
        <end position="276"/>
    </location>
</feature>
<keyword evidence="1" id="KW-0611">Plant defense</keyword>
<dbReference type="Gene3D" id="1.20.5.4130">
    <property type="match status" value="1"/>
</dbReference>
<dbReference type="PANTHER" id="PTHR36766:SF63">
    <property type="entry name" value="NB-ARC DOMAIN-CONTAINING PROTEIN"/>
    <property type="match status" value="1"/>
</dbReference>
<comment type="caution">
    <text evidence="3">The sequence shown here is derived from an EMBL/GenBank/DDBJ whole genome shotgun (WGS) entry which is preliminary data.</text>
</comment>
<dbReference type="PRINTS" id="PR00364">
    <property type="entry name" value="DISEASERSIST"/>
</dbReference>
<gene>
    <name evidence="3" type="ORF">TorRG33x02_294810</name>
</gene>
<evidence type="ECO:0000256" key="1">
    <source>
        <dbReference type="ARBA" id="ARBA00022821"/>
    </source>
</evidence>
<accession>A0A2P5C7H7</accession>
<dbReference type="Proteomes" id="UP000237000">
    <property type="component" value="Unassembled WGS sequence"/>
</dbReference>
<protein>
    <submittedName>
        <fullName evidence="3">NB-ARC domain containing protein</fullName>
    </submittedName>
</protein>
<dbReference type="GO" id="GO:0043531">
    <property type="term" value="F:ADP binding"/>
    <property type="evidence" value="ECO:0007669"/>
    <property type="project" value="InterPro"/>
</dbReference>
<dbReference type="GO" id="GO:0006952">
    <property type="term" value="P:defense response"/>
    <property type="evidence" value="ECO:0007669"/>
    <property type="project" value="UniProtKB-KW"/>
</dbReference>
<reference evidence="4" key="1">
    <citation type="submission" date="2016-06" db="EMBL/GenBank/DDBJ databases">
        <title>Parallel loss of symbiosis genes in relatives of nitrogen-fixing non-legume Parasponia.</title>
        <authorList>
            <person name="Van Velzen R."/>
            <person name="Holmer R."/>
            <person name="Bu F."/>
            <person name="Rutten L."/>
            <person name="Van Zeijl A."/>
            <person name="Liu W."/>
            <person name="Santuari L."/>
            <person name="Cao Q."/>
            <person name="Sharma T."/>
            <person name="Shen D."/>
            <person name="Roswanjaya Y."/>
            <person name="Wardhani T."/>
            <person name="Kalhor M.S."/>
            <person name="Jansen J."/>
            <person name="Van den Hoogen J."/>
            <person name="Gungor B."/>
            <person name="Hartog M."/>
            <person name="Hontelez J."/>
            <person name="Verver J."/>
            <person name="Yang W.-C."/>
            <person name="Schijlen E."/>
            <person name="Repin R."/>
            <person name="Schilthuizen M."/>
            <person name="Schranz E."/>
            <person name="Heidstra R."/>
            <person name="Miyata K."/>
            <person name="Fedorova E."/>
            <person name="Kohlen W."/>
            <person name="Bisseling T."/>
            <person name="Smit S."/>
            <person name="Geurts R."/>
        </authorList>
    </citation>
    <scope>NUCLEOTIDE SEQUENCE [LARGE SCALE GENOMIC DNA]</scope>
    <source>
        <strain evidence="4">cv. RG33-2</strain>
    </source>
</reference>
<dbReference type="InParanoid" id="A0A2P5C7H7"/>
<evidence type="ECO:0000313" key="3">
    <source>
        <dbReference type="EMBL" id="PON56961.1"/>
    </source>
</evidence>
<dbReference type="OrthoDB" id="598235at2759"/>
<dbReference type="Gene3D" id="3.40.50.300">
    <property type="entry name" value="P-loop containing nucleotide triphosphate hydrolases"/>
    <property type="match status" value="1"/>
</dbReference>
<dbReference type="AlphaFoldDB" id="A0A2P5C7H7"/>
<dbReference type="EMBL" id="JXTC01000402">
    <property type="protein sequence ID" value="PON56961.1"/>
    <property type="molecule type" value="Genomic_DNA"/>
</dbReference>
<evidence type="ECO:0000313" key="4">
    <source>
        <dbReference type="Proteomes" id="UP000237000"/>
    </source>
</evidence>
<dbReference type="Gene3D" id="1.10.8.430">
    <property type="entry name" value="Helical domain of apoptotic protease-activating factors"/>
    <property type="match status" value="1"/>
</dbReference>
<dbReference type="SUPFAM" id="SSF52540">
    <property type="entry name" value="P-loop containing nucleoside triphosphate hydrolases"/>
    <property type="match status" value="1"/>
</dbReference>
<evidence type="ECO:0000259" key="2">
    <source>
        <dbReference type="Pfam" id="PF00931"/>
    </source>
</evidence>
<proteinExistence type="predicted"/>
<dbReference type="InterPro" id="IPR042197">
    <property type="entry name" value="Apaf_helical"/>
</dbReference>
<dbReference type="FunFam" id="3.40.50.300:FF:001091">
    <property type="entry name" value="Probable disease resistance protein At1g61300"/>
    <property type="match status" value="1"/>
</dbReference>
<dbReference type="InterPro" id="IPR002182">
    <property type="entry name" value="NB-ARC"/>
</dbReference>
<dbReference type="Pfam" id="PF00931">
    <property type="entry name" value="NB-ARC"/>
    <property type="match status" value="1"/>
</dbReference>
<name>A0A2P5C7H7_TREOI</name>
<organism evidence="3 4">
    <name type="scientific">Trema orientale</name>
    <name type="common">Charcoal tree</name>
    <name type="synonym">Celtis orientalis</name>
    <dbReference type="NCBI Taxonomy" id="63057"/>
    <lineage>
        <taxon>Eukaryota</taxon>
        <taxon>Viridiplantae</taxon>
        <taxon>Streptophyta</taxon>
        <taxon>Embryophyta</taxon>
        <taxon>Tracheophyta</taxon>
        <taxon>Spermatophyta</taxon>
        <taxon>Magnoliopsida</taxon>
        <taxon>eudicotyledons</taxon>
        <taxon>Gunneridae</taxon>
        <taxon>Pentapetalae</taxon>
        <taxon>rosids</taxon>
        <taxon>fabids</taxon>
        <taxon>Rosales</taxon>
        <taxon>Cannabaceae</taxon>
        <taxon>Trema</taxon>
    </lineage>
</organism>
<dbReference type="PANTHER" id="PTHR36766">
    <property type="entry name" value="PLANT BROAD-SPECTRUM MILDEW RESISTANCE PROTEIN RPW8"/>
    <property type="match status" value="1"/>
</dbReference>